<name>A0A834XSB1_APHGI</name>
<dbReference type="GO" id="GO:0003676">
    <property type="term" value="F:nucleic acid binding"/>
    <property type="evidence" value="ECO:0007669"/>
    <property type="project" value="UniProtKB-UniRule"/>
</dbReference>
<evidence type="ECO:0000259" key="2">
    <source>
        <dbReference type="PROSITE" id="PS51061"/>
    </source>
</evidence>
<dbReference type="AlphaFoldDB" id="A0A834XSB1"/>
<evidence type="ECO:0000313" key="4">
    <source>
        <dbReference type="Proteomes" id="UP000639338"/>
    </source>
</evidence>
<dbReference type="PANTHER" id="PTHR13498">
    <property type="entry name" value="SPERM ASSOCIATED ANTIGEN 7"/>
    <property type="match status" value="1"/>
</dbReference>
<organism evidence="3 4">
    <name type="scientific">Aphidius gifuensis</name>
    <name type="common">Parasitoid wasp</name>
    <dbReference type="NCBI Taxonomy" id="684658"/>
    <lineage>
        <taxon>Eukaryota</taxon>
        <taxon>Metazoa</taxon>
        <taxon>Ecdysozoa</taxon>
        <taxon>Arthropoda</taxon>
        <taxon>Hexapoda</taxon>
        <taxon>Insecta</taxon>
        <taxon>Pterygota</taxon>
        <taxon>Neoptera</taxon>
        <taxon>Endopterygota</taxon>
        <taxon>Hymenoptera</taxon>
        <taxon>Apocrita</taxon>
        <taxon>Ichneumonoidea</taxon>
        <taxon>Braconidae</taxon>
        <taxon>Aphidiinae</taxon>
        <taxon>Aphidius</taxon>
    </lineage>
</organism>
<evidence type="ECO:0000313" key="3">
    <source>
        <dbReference type="EMBL" id="KAF7992535.1"/>
    </source>
</evidence>
<comment type="caution">
    <text evidence="3">The sequence shown here is derived from an EMBL/GenBank/DDBJ whole genome shotgun (WGS) entry which is preliminary data.</text>
</comment>
<dbReference type="PANTHER" id="PTHR13498:SF3">
    <property type="entry name" value="SPERM-ASSOCIATED ANTIGEN 7"/>
    <property type="match status" value="1"/>
</dbReference>
<feature type="region of interest" description="Disordered" evidence="1">
    <location>
        <begin position="166"/>
        <end position="218"/>
    </location>
</feature>
<dbReference type="EMBL" id="JACMRX010000003">
    <property type="protein sequence ID" value="KAF7992535.1"/>
    <property type="molecule type" value="Genomic_DNA"/>
</dbReference>
<dbReference type="InterPro" id="IPR017330">
    <property type="entry name" value="SPAG7"/>
</dbReference>
<dbReference type="Gene3D" id="3.30.1370.50">
    <property type="entry name" value="R3H-like domain"/>
    <property type="match status" value="1"/>
</dbReference>
<dbReference type="PROSITE" id="PS51061">
    <property type="entry name" value="R3H"/>
    <property type="match status" value="1"/>
</dbReference>
<protein>
    <recommendedName>
        <fullName evidence="2">R3H domain-containing protein</fullName>
    </recommendedName>
</protein>
<accession>A0A834XSB1</accession>
<dbReference type="InterPro" id="IPR036867">
    <property type="entry name" value="R3H_dom_sf"/>
</dbReference>
<dbReference type="SUPFAM" id="SSF82708">
    <property type="entry name" value="R3H domain"/>
    <property type="match status" value="1"/>
</dbReference>
<feature type="domain" description="R3H" evidence="2">
    <location>
        <begin position="27"/>
        <end position="91"/>
    </location>
</feature>
<keyword evidence="4" id="KW-1185">Reference proteome</keyword>
<dbReference type="InterPro" id="IPR001374">
    <property type="entry name" value="R3H_dom"/>
</dbReference>
<feature type="compositionally biased region" description="Polar residues" evidence="1">
    <location>
        <begin position="200"/>
        <end position="218"/>
    </location>
</feature>
<evidence type="ECO:0000256" key="1">
    <source>
        <dbReference type="SAM" id="MobiDB-lite"/>
    </source>
</evidence>
<gene>
    <name evidence="3" type="ORF">HCN44_004879</name>
</gene>
<proteinExistence type="predicted"/>
<dbReference type="OrthoDB" id="5979509at2759"/>
<dbReference type="Pfam" id="PF01424">
    <property type="entry name" value="R3H"/>
    <property type="match status" value="1"/>
</dbReference>
<reference evidence="3 4" key="1">
    <citation type="submission" date="2020-08" db="EMBL/GenBank/DDBJ databases">
        <title>Aphidius gifuensis genome sequencing and assembly.</title>
        <authorList>
            <person name="Du Z."/>
        </authorList>
    </citation>
    <scope>NUCLEOTIDE SEQUENCE [LARGE SCALE GENOMIC DNA]</scope>
    <source>
        <strain evidence="3">YNYX2018</strain>
        <tissue evidence="3">Adults</tissue>
    </source>
</reference>
<sequence>MDLLGSILKSMDKPPQISDKQKALIKSFCDFQVEETVGKFLKNGNAKEYKFPPMDQVHRSIVHESAEVASVLAYTFGEEGVDRYIIIFKREHAPSEDQLSTLRRGEEWNDEIAKKLQHSRAREAIEAEEEEKSRKRKLEFVPTSDYKQKYEHLIGKDAALEAARKTEANSNYGCVPSENKKDQRSIEQTLADIRAKKQKLASQNEKSSAYNDPNNTTP</sequence>
<dbReference type="Proteomes" id="UP000639338">
    <property type="component" value="Unassembled WGS sequence"/>
</dbReference>